<evidence type="ECO:0000256" key="12">
    <source>
        <dbReference type="ARBA" id="ARBA00031989"/>
    </source>
</evidence>
<name>A0A0B7ACM0_9EUPU</name>
<accession>A0A0B7ACM0</accession>
<dbReference type="AlphaFoldDB" id="A0A0B7ACM0"/>
<dbReference type="GO" id="GO:0005886">
    <property type="term" value="C:plasma membrane"/>
    <property type="evidence" value="ECO:0007669"/>
    <property type="project" value="UniProtKB-SubCell"/>
</dbReference>
<evidence type="ECO:0000256" key="11">
    <source>
        <dbReference type="ARBA" id="ARBA00023303"/>
    </source>
</evidence>
<protein>
    <recommendedName>
        <fullName evidence="2">Voltage-gated hydrogen channel 1</fullName>
    </recommendedName>
    <alternativeName>
        <fullName evidence="12">Hydrogen voltage-gated channel 1</fullName>
    </alternativeName>
</protein>
<dbReference type="PANTHER" id="PTHR46480">
    <property type="entry name" value="F20B24.22"/>
    <property type="match status" value="1"/>
</dbReference>
<evidence type="ECO:0000256" key="9">
    <source>
        <dbReference type="ARBA" id="ARBA00023065"/>
    </source>
</evidence>
<evidence type="ECO:0000313" key="15">
    <source>
        <dbReference type="EMBL" id="CEK77766.1"/>
    </source>
</evidence>
<feature type="transmembrane region" description="Helical" evidence="13">
    <location>
        <begin position="94"/>
        <end position="116"/>
    </location>
</feature>
<keyword evidence="9" id="KW-0406">Ion transport</keyword>
<dbReference type="PANTHER" id="PTHR46480:SF1">
    <property type="entry name" value="VOLTAGE-GATED HYDROGEN CHANNEL 1"/>
    <property type="match status" value="1"/>
</dbReference>
<evidence type="ECO:0000256" key="2">
    <source>
        <dbReference type="ARBA" id="ARBA00015897"/>
    </source>
</evidence>
<evidence type="ECO:0000256" key="5">
    <source>
        <dbReference type="ARBA" id="ARBA00022692"/>
    </source>
</evidence>
<feature type="domain" description="Ion transport" evidence="14">
    <location>
        <begin position="59"/>
        <end position="169"/>
    </location>
</feature>
<evidence type="ECO:0000256" key="1">
    <source>
        <dbReference type="ARBA" id="ARBA00004651"/>
    </source>
</evidence>
<sequence>MDQKMEALHKTHDDFQKVIENDDSNIMAEDVTVTVTIESPKTTRQRLEACINSNPFMGAIIMLVVLDSLLVIAELLLDVALLNNWNEYSIAHQIFQNISLIILIIFAIEIGIRVYVMRMSFFKNKLEVFDSFIVLVSITLDIIFHGTHATPGVGLVILLRLWRVTRIVNGIVKSAQRNAESKVEKERIRFRLCEKQLKKYYTKCMLQEKEIARLNQILIKYNFDSLTSDVDL</sequence>
<dbReference type="InterPro" id="IPR031846">
    <property type="entry name" value="Hvcn1"/>
</dbReference>
<evidence type="ECO:0000256" key="8">
    <source>
        <dbReference type="ARBA" id="ARBA00023054"/>
    </source>
</evidence>
<organism evidence="15">
    <name type="scientific">Arion vulgaris</name>
    <dbReference type="NCBI Taxonomy" id="1028688"/>
    <lineage>
        <taxon>Eukaryota</taxon>
        <taxon>Metazoa</taxon>
        <taxon>Spiralia</taxon>
        <taxon>Lophotrochozoa</taxon>
        <taxon>Mollusca</taxon>
        <taxon>Gastropoda</taxon>
        <taxon>Heterobranchia</taxon>
        <taxon>Euthyneura</taxon>
        <taxon>Panpulmonata</taxon>
        <taxon>Eupulmonata</taxon>
        <taxon>Stylommatophora</taxon>
        <taxon>Helicina</taxon>
        <taxon>Arionoidea</taxon>
        <taxon>Arionidae</taxon>
        <taxon>Arion</taxon>
    </lineage>
</organism>
<evidence type="ECO:0000256" key="10">
    <source>
        <dbReference type="ARBA" id="ARBA00023136"/>
    </source>
</evidence>
<keyword evidence="4" id="KW-1003">Cell membrane</keyword>
<evidence type="ECO:0000259" key="14">
    <source>
        <dbReference type="Pfam" id="PF00520"/>
    </source>
</evidence>
<evidence type="ECO:0000256" key="7">
    <source>
        <dbReference type="ARBA" id="ARBA00022989"/>
    </source>
</evidence>
<dbReference type="EMBL" id="HACG01030901">
    <property type="protein sequence ID" value="CEK77766.1"/>
    <property type="molecule type" value="Transcribed_RNA"/>
</dbReference>
<keyword evidence="5 13" id="KW-0812">Transmembrane</keyword>
<dbReference type="InterPro" id="IPR027359">
    <property type="entry name" value="Volt_channel_dom_sf"/>
</dbReference>
<evidence type="ECO:0000256" key="3">
    <source>
        <dbReference type="ARBA" id="ARBA00022448"/>
    </source>
</evidence>
<dbReference type="Pfam" id="PF00520">
    <property type="entry name" value="Ion_trans"/>
    <property type="match status" value="1"/>
</dbReference>
<proteinExistence type="predicted"/>
<keyword evidence="11" id="KW-0407">Ion channel</keyword>
<gene>
    <name evidence="15" type="primary">ORF106542</name>
</gene>
<dbReference type="InterPro" id="IPR005821">
    <property type="entry name" value="Ion_trans_dom"/>
</dbReference>
<evidence type="ECO:0000256" key="13">
    <source>
        <dbReference type="SAM" id="Phobius"/>
    </source>
</evidence>
<keyword evidence="10 13" id="KW-0472">Membrane</keyword>
<keyword evidence="6" id="KW-0851">Voltage-gated channel</keyword>
<evidence type="ECO:0000256" key="4">
    <source>
        <dbReference type="ARBA" id="ARBA00022475"/>
    </source>
</evidence>
<comment type="subcellular location">
    <subcellularLocation>
        <location evidence="1">Cell membrane</location>
        <topology evidence="1">Multi-pass membrane protein</topology>
    </subcellularLocation>
</comment>
<keyword evidence="7 13" id="KW-1133">Transmembrane helix</keyword>
<evidence type="ECO:0000256" key="6">
    <source>
        <dbReference type="ARBA" id="ARBA00022882"/>
    </source>
</evidence>
<dbReference type="SUPFAM" id="SSF81324">
    <property type="entry name" value="Voltage-gated potassium channels"/>
    <property type="match status" value="1"/>
</dbReference>
<keyword evidence="8" id="KW-0175">Coiled coil</keyword>
<feature type="transmembrane region" description="Helical" evidence="13">
    <location>
        <begin position="56"/>
        <end position="82"/>
    </location>
</feature>
<reference evidence="15" key="1">
    <citation type="submission" date="2014-12" db="EMBL/GenBank/DDBJ databases">
        <title>Insight into the proteome of Arion vulgaris.</title>
        <authorList>
            <person name="Aradska J."/>
            <person name="Bulat T."/>
            <person name="Smidak R."/>
            <person name="Sarate P."/>
            <person name="Gangsoo J."/>
            <person name="Sialana F."/>
            <person name="Bilban M."/>
            <person name="Lubec G."/>
        </authorList>
    </citation>
    <scope>NUCLEOTIDE SEQUENCE</scope>
    <source>
        <tissue evidence="15">Skin</tissue>
    </source>
</reference>
<dbReference type="GO" id="GO:0030171">
    <property type="term" value="F:voltage-gated proton channel activity"/>
    <property type="evidence" value="ECO:0007669"/>
    <property type="project" value="InterPro"/>
</dbReference>
<dbReference type="GO" id="GO:0034702">
    <property type="term" value="C:monoatomic ion channel complex"/>
    <property type="evidence" value="ECO:0007669"/>
    <property type="project" value="UniProtKB-KW"/>
</dbReference>
<dbReference type="Gene3D" id="1.20.120.350">
    <property type="entry name" value="Voltage-gated potassium channels. Chain C"/>
    <property type="match status" value="1"/>
</dbReference>
<keyword evidence="3" id="KW-0813">Transport</keyword>